<comment type="similarity">
    <text evidence="1">Belongs to the ParB family.</text>
</comment>
<proteinExistence type="inferred from homology"/>
<dbReference type="GO" id="GO:0005694">
    <property type="term" value="C:chromosome"/>
    <property type="evidence" value="ECO:0007669"/>
    <property type="project" value="TreeGrafter"/>
</dbReference>
<dbReference type="CDD" id="cd16393">
    <property type="entry name" value="SPO0J_N"/>
    <property type="match status" value="1"/>
</dbReference>
<keyword evidence="2" id="KW-0159">Chromosome partition</keyword>
<name>A0A7V8SYI3_9BACT</name>
<evidence type="ECO:0000313" key="4">
    <source>
        <dbReference type="EMBL" id="MBA0086747.1"/>
    </source>
</evidence>
<evidence type="ECO:0000313" key="5">
    <source>
        <dbReference type="Proteomes" id="UP000567293"/>
    </source>
</evidence>
<dbReference type="InterPro" id="IPR003115">
    <property type="entry name" value="ParB_N"/>
</dbReference>
<dbReference type="InterPro" id="IPR050336">
    <property type="entry name" value="Chromosome_partition/occlusion"/>
</dbReference>
<accession>A0A7V8SYI3</accession>
<dbReference type="PANTHER" id="PTHR33375">
    <property type="entry name" value="CHROMOSOME-PARTITIONING PROTEIN PARB-RELATED"/>
    <property type="match status" value="1"/>
</dbReference>
<reference evidence="4" key="1">
    <citation type="submission" date="2020-06" db="EMBL/GenBank/DDBJ databases">
        <title>Legume-microbial interactions unlock mineral nutrients during tropical forest succession.</title>
        <authorList>
            <person name="Epihov D.Z."/>
        </authorList>
    </citation>
    <scope>NUCLEOTIDE SEQUENCE [LARGE SCALE GENOMIC DNA]</scope>
    <source>
        <strain evidence="4">Pan2503</strain>
    </source>
</reference>
<dbReference type="NCBIfam" id="TIGR00180">
    <property type="entry name" value="parB_part"/>
    <property type="match status" value="1"/>
</dbReference>
<dbReference type="Proteomes" id="UP000567293">
    <property type="component" value="Unassembled WGS sequence"/>
</dbReference>
<keyword evidence="5" id="KW-1185">Reference proteome</keyword>
<dbReference type="Gene3D" id="1.10.10.2830">
    <property type="match status" value="1"/>
</dbReference>
<dbReference type="InterPro" id="IPR041468">
    <property type="entry name" value="HTH_ParB/Spo0J"/>
</dbReference>
<feature type="domain" description="ParB-like N-terminal" evidence="3">
    <location>
        <begin position="33"/>
        <end position="122"/>
    </location>
</feature>
<dbReference type="Pfam" id="PF17762">
    <property type="entry name" value="HTH_ParB"/>
    <property type="match status" value="1"/>
</dbReference>
<dbReference type="SMART" id="SM00470">
    <property type="entry name" value="ParB"/>
    <property type="match status" value="1"/>
</dbReference>
<dbReference type="FunFam" id="1.10.10.2830:FF:000001">
    <property type="entry name" value="Chromosome partitioning protein ParB"/>
    <property type="match status" value="1"/>
</dbReference>
<gene>
    <name evidence="4" type="ORF">HRJ53_17340</name>
</gene>
<dbReference type="GO" id="GO:0007059">
    <property type="term" value="P:chromosome segregation"/>
    <property type="evidence" value="ECO:0007669"/>
    <property type="project" value="UniProtKB-KW"/>
</dbReference>
<sequence>MSKRIGLPVTLKMRHDAHYVESLTSYSGAAVGRMIRLDQIRPNPDQPRKALGDLRELTESVREKGVLEPLLVRYVPREDCYYIISGERRYHAARTAGLREVPCIEKMADDAETLELGLIENIQRKDLTPFEEADGLHRLSSQFEYTHEDIAKKIGRARSSVTETLSLRNIPDALRRRCVDHGISSKSLLLQIARQPNEKKMVEMFHRILQGGLTRDEARRER</sequence>
<evidence type="ECO:0000256" key="2">
    <source>
        <dbReference type="ARBA" id="ARBA00022829"/>
    </source>
</evidence>
<protein>
    <submittedName>
        <fullName evidence="4">ParB/RepB/Spo0J family partition protein</fullName>
    </submittedName>
</protein>
<dbReference type="InterPro" id="IPR036086">
    <property type="entry name" value="ParB/Sulfiredoxin_sf"/>
</dbReference>
<dbReference type="GO" id="GO:0045881">
    <property type="term" value="P:positive regulation of sporulation resulting in formation of a cellular spore"/>
    <property type="evidence" value="ECO:0007669"/>
    <property type="project" value="TreeGrafter"/>
</dbReference>
<dbReference type="SUPFAM" id="SSF110849">
    <property type="entry name" value="ParB/Sulfiredoxin"/>
    <property type="match status" value="1"/>
</dbReference>
<comment type="caution">
    <text evidence="4">The sequence shown here is derived from an EMBL/GenBank/DDBJ whole genome shotgun (WGS) entry which is preliminary data.</text>
</comment>
<dbReference type="EMBL" id="JACDQQ010001662">
    <property type="protein sequence ID" value="MBA0086747.1"/>
    <property type="molecule type" value="Genomic_DNA"/>
</dbReference>
<organism evidence="4 5">
    <name type="scientific">Candidatus Acidiferrum panamense</name>
    <dbReference type="NCBI Taxonomy" id="2741543"/>
    <lineage>
        <taxon>Bacteria</taxon>
        <taxon>Pseudomonadati</taxon>
        <taxon>Acidobacteriota</taxon>
        <taxon>Terriglobia</taxon>
        <taxon>Candidatus Acidiferrales</taxon>
        <taxon>Candidatus Acidiferrum</taxon>
    </lineage>
</organism>
<dbReference type="GO" id="GO:0003677">
    <property type="term" value="F:DNA binding"/>
    <property type="evidence" value="ECO:0007669"/>
    <property type="project" value="InterPro"/>
</dbReference>
<dbReference type="Gene3D" id="3.90.1530.30">
    <property type="match status" value="1"/>
</dbReference>
<feature type="non-terminal residue" evidence="4">
    <location>
        <position position="222"/>
    </location>
</feature>
<dbReference type="AlphaFoldDB" id="A0A7V8SYI3"/>
<evidence type="ECO:0000256" key="1">
    <source>
        <dbReference type="ARBA" id="ARBA00006295"/>
    </source>
</evidence>
<dbReference type="PANTHER" id="PTHR33375:SF1">
    <property type="entry name" value="CHROMOSOME-PARTITIONING PROTEIN PARB-RELATED"/>
    <property type="match status" value="1"/>
</dbReference>
<dbReference type="InterPro" id="IPR004437">
    <property type="entry name" value="ParB/RepB/Spo0J"/>
</dbReference>
<evidence type="ECO:0000259" key="3">
    <source>
        <dbReference type="SMART" id="SM00470"/>
    </source>
</evidence>
<dbReference type="Pfam" id="PF02195">
    <property type="entry name" value="ParB_N"/>
    <property type="match status" value="1"/>
</dbReference>